<keyword evidence="2" id="KW-1185">Reference proteome</keyword>
<accession>A0A1X1D2Q4</accession>
<comment type="caution">
    <text evidence="1">The sequence shown here is derived from an EMBL/GenBank/DDBJ whole genome shotgun (WGS) entry which is preliminary data.</text>
</comment>
<name>A0A1X1D2Q4_9GAMM</name>
<proteinExistence type="predicted"/>
<dbReference type="Pfam" id="PF06891">
    <property type="entry name" value="P2_Phage_GpR"/>
    <property type="match status" value="1"/>
</dbReference>
<evidence type="ECO:0000313" key="2">
    <source>
        <dbReference type="Proteomes" id="UP000193104"/>
    </source>
</evidence>
<sequence length="149" mass="16372">MLKPQHLQQALTDGIPWLQQHPEQLSVTTGSGQIVATLATSLSFEYRYALNVTLSGYSDDLNLVMVPLLAWLRRHQPDLMMNDARSGITFATDAANTLRITLQLSERVIVSGEGDALHVAYADENPLAANVDRPLQLYAHGDLISSFPS</sequence>
<organism evidence="1 2">
    <name type="scientific">Pantoea wallisii</name>
    <dbReference type="NCBI Taxonomy" id="1076551"/>
    <lineage>
        <taxon>Bacteria</taxon>
        <taxon>Pseudomonadati</taxon>
        <taxon>Pseudomonadota</taxon>
        <taxon>Gammaproteobacteria</taxon>
        <taxon>Enterobacterales</taxon>
        <taxon>Erwiniaceae</taxon>
        <taxon>Pantoea</taxon>
    </lineage>
</organism>
<dbReference type="Proteomes" id="UP000193104">
    <property type="component" value="Unassembled WGS sequence"/>
</dbReference>
<dbReference type="EMBL" id="MLFS01000056">
    <property type="protein sequence ID" value="ORM70955.1"/>
    <property type="molecule type" value="Genomic_DNA"/>
</dbReference>
<dbReference type="AlphaFoldDB" id="A0A1X1D2Q4"/>
<protein>
    <submittedName>
        <fullName evidence="1">Phage tail protein</fullName>
    </submittedName>
</protein>
<dbReference type="InterPro" id="IPR009678">
    <property type="entry name" value="Phage_tail_completion_R"/>
</dbReference>
<evidence type="ECO:0000313" key="1">
    <source>
        <dbReference type="EMBL" id="ORM70955.1"/>
    </source>
</evidence>
<reference evidence="1 2" key="1">
    <citation type="journal article" date="2017" name="Antonie Van Leeuwenhoek">
        <title>Phylogenomic resolution of the bacterial genus Pantoea and its relationship with Erwinia and Tatumella.</title>
        <authorList>
            <person name="Palmer M."/>
            <person name="Steenkamp E.T."/>
            <person name="Coetzee M.P."/>
            <person name="Chan W.Y."/>
            <person name="van Zyl E."/>
            <person name="De Maayer P."/>
            <person name="Coutinho T.A."/>
            <person name="Blom J."/>
            <person name="Smits T.H."/>
            <person name="Duffy B."/>
            <person name="Venter S.N."/>
        </authorList>
    </citation>
    <scope>NUCLEOTIDE SEQUENCE [LARGE SCALE GENOMIC DNA]</scope>
    <source>
        <strain evidence="1 2">LMG 26277</strain>
    </source>
</reference>
<dbReference type="STRING" id="1076551.HA48_17140"/>
<gene>
    <name evidence="1" type="ORF">HA48_17140</name>
</gene>
<dbReference type="OrthoDB" id="8564199at2"/>